<organism evidence="1 2">
    <name type="scientific">Mucilaginibacter robiniae</name>
    <dbReference type="NCBI Taxonomy" id="2728022"/>
    <lineage>
        <taxon>Bacteria</taxon>
        <taxon>Pseudomonadati</taxon>
        <taxon>Bacteroidota</taxon>
        <taxon>Sphingobacteriia</taxon>
        <taxon>Sphingobacteriales</taxon>
        <taxon>Sphingobacteriaceae</taxon>
        <taxon>Mucilaginibacter</taxon>
    </lineage>
</organism>
<proteinExistence type="predicted"/>
<dbReference type="Proteomes" id="UP000503278">
    <property type="component" value="Chromosome"/>
</dbReference>
<reference evidence="1 2" key="1">
    <citation type="submission" date="2020-04" db="EMBL/GenBank/DDBJ databases">
        <title>Genome sequencing of novel species.</title>
        <authorList>
            <person name="Heo J."/>
            <person name="Kim S.-J."/>
            <person name="Kim J.-S."/>
            <person name="Hong S.-B."/>
            <person name="Kwon S.-W."/>
        </authorList>
    </citation>
    <scope>NUCLEOTIDE SEQUENCE [LARGE SCALE GENOMIC DNA]</scope>
    <source>
        <strain evidence="1 2">F39-2</strain>
    </source>
</reference>
<dbReference type="AlphaFoldDB" id="A0A7L5DXK0"/>
<sequence>MMTASKAIENLANRYLFELQNLALEHGCRPDHEWQVERATHEEKVLLEKQYHLILANRVLPEHFLGLFHLVRAKLNLESVEPSSAAPTQLEKGGLYLVAFHSGRTKN</sequence>
<dbReference type="EMBL" id="CP051682">
    <property type="protein sequence ID" value="QJD95491.1"/>
    <property type="molecule type" value="Genomic_DNA"/>
</dbReference>
<evidence type="ECO:0000313" key="1">
    <source>
        <dbReference type="EMBL" id="QJD95491.1"/>
    </source>
</evidence>
<dbReference type="KEGG" id="mrob:HH214_06185"/>
<keyword evidence="2" id="KW-1185">Reference proteome</keyword>
<gene>
    <name evidence="1" type="ORF">HH214_06185</name>
</gene>
<protein>
    <submittedName>
        <fullName evidence="1">Uncharacterized protein</fullName>
    </submittedName>
</protein>
<accession>A0A7L5DXK0</accession>
<name>A0A7L5DXK0_9SPHI</name>
<evidence type="ECO:0000313" key="2">
    <source>
        <dbReference type="Proteomes" id="UP000503278"/>
    </source>
</evidence>
<dbReference type="RefSeq" id="WP_169606501.1">
    <property type="nucleotide sequence ID" value="NZ_CP051682.1"/>
</dbReference>